<dbReference type="PROSITE" id="PS51063">
    <property type="entry name" value="HTH_CRP_2"/>
    <property type="match status" value="1"/>
</dbReference>
<evidence type="ECO:0000313" key="6">
    <source>
        <dbReference type="EMBL" id="SNB72772.1"/>
    </source>
</evidence>
<evidence type="ECO:0000256" key="2">
    <source>
        <dbReference type="ARBA" id="ARBA00023125"/>
    </source>
</evidence>
<feature type="domain" description="HTH crp-type" evidence="5">
    <location>
        <begin position="145"/>
        <end position="219"/>
    </location>
</feature>
<dbReference type="Proteomes" id="UP000197025">
    <property type="component" value="Unassembled WGS sequence"/>
</dbReference>
<reference evidence="7" key="1">
    <citation type="submission" date="2017-06" db="EMBL/GenBank/DDBJ databases">
        <authorList>
            <person name="Varghese N."/>
            <person name="Submissions S."/>
        </authorList>
    </citation>
    <scope>NUCLEOTIDE SEQUENCE [LARGE SCALE GENOMIC DNA]</scope>
    <source>
        <strain evidence="7">JAD2</strain>
    </source>
</reference>
<dbReference type="CDD" id="cd00038">
    <property type="entry name" value="CAP_ED"/>
    <property type="match status" value="1"/>
</dbReference>
<dbReference type="EMBL" id="FYEK01000066">
    <property type="protein sequence ID" value="SNB72772.1"/>
    <property type="molecule type" value="Genomic_DNA"/>
</dbReference>
<dbReference type="GO" id="GO:0005829">
    <property type="term" value="C:cytosol"/>
    <property type="evidence" value="ECO:0007669"/>
    <property type="project" value="TreeGrafter"/>
</dbReference>
<dbReference type="SUPFAM" id="SSF51206">
    <property type="entry name" value="cAMP-binding domain-like"/>
    <property type="match status" value="1"/>
</dbReference>
<keyword evidence="6" id="KW-0808">Transferase</keyword>
<evidence type="ECO:0000313" key="7">
    <source>
        <dbReference type="Proteomes" id="UP000197025"/>
    </source>
</evidence>
<keyword evidence="2" id="KW-0238">DNA-binding</keyword>
<dbReference type="GO" id="GO:0003700">
    <property type="term" value="F:DNA-binding transcription factor activity"/>
    <property type="evidence" value="ECO:0007669"/>
    <property type="project" value="TreeGrafter"/>
</dbReference>
<dbReference type="SMART" id="SM00419">
    <property type="entry name" value="HTH_CRP"/>
    <property type="match status" value="1"/>
</dbReference>
<dbReference type="SUPFAM" id="SSF46785">
    <property type="entry name" value="Winged helix' DNA-binding domain"/>
    <property type="match status" value="1"/>
</dbReference>
<proteinExistence type="predicted"/>
<dbReference type="InParanoid" id="A0A212RJZ6"/>
<keyword evidence="1" id="KW-0805">Transcription regulation</keyword>
<dbReference type="FunCoup" id="A0A212RJZ6">
    <property type="interactions" value="211"/>
</dbReference>
<dbReference type="PANTHER" id="PTHR24567">
    <property type="entry name" value="CRP FAMILY TRANSCRIPTIONAL REGULATORY PROTEIN"/>
    <property type="match status" value="1"/>
</dbReference>
<dbReference type="AlphaFoldDB" id="A0A212RJZ6"/>
<dbReference type="SMART" id="SM00100">
    <property type="entry name" value="cNMP"/>
    <property type="match status" value="1"/>
</dbReference>
<protein>
    <submittedName>
        <fullName evidence="6">cAMP-binding domain of CRP or a regulatory subunit of cAMP-dependent protein kinases</fullName>
    </submittedName>
</protein>
<gene>
    <name evidence="6" type="ORF">SAMN02746019_00016460</name>
</gene>
<dbReference type="PRINTS" id="PR00034">
    <property type="entry name" value="HTHCRP"/>
</dbReference>
<evidence type="ECO:0000259" key="4">
    <source>
        <dbReference type="PROSITE" id="PS50042"/>
    </source>
</evidence>
<feature type="domain" description="Cyclic nucleotide-binding" evidence="4">
    <location>
        <begin position="13"/>
        <end position="132"/>
    </location>
</feature>
<dbReference type="InterPro" id="IPR014710">
    <property type="entry name" value="RmlC-like_jellyroll"/>
</dbReference>
<dbReference type="GO" id="GO:0016301">
    <property type="term" value="F:kinase activity"/>
    <property type="evidence" value="ECO:0007669"/>
    <property type="project" value="UniProtKB-KW"/>
</dbReference>
<evidence type="ECO:0000256" key="1">
    <source>
        <dbReference type="ARBA" id="ARBA00023015"/>
    </source>
</evidence>
<keyword evidence="6" id="KW-0418">Kinase</keyword>
<evidence type="ECO:0000256" key="3">
    <source>
        <dbReference type="ARBA" id="ARBA00023163"/>
    </source>
</evidence>
<dbReference type="InterPro" id="IPR000595">
    <property type="entry name" value="cNMP-bd_dom"/>
</dbReference>
<dbReference type="GO" id="GO:0003677">
    <property type="term" value="F:DNA binding"/>
    <property type="evidence" value="ECO:0007669"/>
    <property type="project" value="UniProtKB-KW"/>
</dbReference>
<dbReference type="Pfam" id="PF13545">
    <property type="entry name" value="HTH_Crp_2"/>
    <property type="match status" value="1"/>
</dbReference>
<keyword evidence="7" id="KW-1185">Reference proteome</keyword>
<keyword evidence="3" id="KW-0804">Transcription</keyword>
<dbReference type="InterPro" id="IPR012318">
    <property type="entry name" value="HTH_CRP"/>
</dbReference>
<dbReference type="Gene3D" id="2.60.120.10">
    <property type="entry name" value="Jelly Rolls"/>
    <property type="match status" value="1"/>
</dbReference>
<dbReference type="RefSeq" id="WP_088572091.1">
    <property type="nucleotide sequence ID" value="NZ_FYEK01000066.1"/>
</dbReference>
<evidence type="ECO:0000259" key="5">
    <source>
        <dbReference type="PROSITE" id="PS51063"/>
    </source>
</evidence>
<dbReference type="OrthoDB" id="156829at2"/>
<dbReference type="InterPro" id="IPR036388">
    <property type="entry name" value="WH-like_DNA-bd_sf"/>
</dbReference>
<dbReference type="InterPro" id="IPR050397">
    <property type="entry name" value="Env_Response_Regulators"/>
</dbReference>
<organism evidence="6 7">
    <name type="scientific">Thermoflexus hugenholtzii JAD2</name>
    <dbReference type="NCBI Taxonomy" id="877466"/>
    <lineage>
        <taxon>Bacteria</taxon>
        <taxon>Bacillati</taxon>
        <taxon>Chloroflexota</taxon>
        <taxon>Thermoflexia</taxon>
        <taxon>Thermoflexales</taxon>
        <taxon>Thermoflexaceae</taxon>
        <taxon>Thermoflexus</taxon>
    </lineage>
</organism>
<accession>A0A212RJZ6</accession>
<name>A0A212RJZ6_9CHLR</name>
<dbReference type="Gene3D" id="1.10.10.10">
    <property type="entry name" value="Winged helix-like DNA-binding domain superfamily/Winged helix DNA-binding domain"/>
    <property type="match status" value="1"/>
</dbReference>
<sequence length="235" mass="26222">MGSLIEILQRVSLFAGLDVDAYHEIGHWTEVLSFPAERYIFHQGDEADAVWIVAEGRVRMLRQASPGKEVILELLGPGEVFGGATLLLSRNPATAQAATPVTVLRIPRAAYLELLERYPRVAVRLLQMLGQRLERAMSIRALILERVENRIAYVVLTLAERAGQPEAEGLRITIPLSREDIARMAGTTLETAIRILSRWTRAGWIRTERGGYIRIRDLDALRELAHSEGEAHGNG</sequence>
<dbReference type="InterPro" id="IPR018490">
    <property type="entry name" value="cNMP-bd_dom_sf"/>
</dbReference>
<dbReference type="InterPro" id="IPR036390">
    <property type="entry name" value="WH_DNA-bd_sf"/>
</dbReference>
<dbReference type="Pfam" id="PF00027">
    <property type="entry name" value="cNMP_binding"/>
    <property type="match status" value="1"/>
</dbReference>
<dbReference type="PROSITE" id="PS50042">
    <property type="entry name" value="CNMP_BINDING_3"/>
    <property type="match status" value="1"/>
</dbReference>
<dbReference type="PANTHER" id="PTHR24567:SF28">
    <property type="entry name" value="LISTERIOLYSIN REGULATORY PROTEIN"/>
    <property type="match status" value="1"/>
</dbReference>